<dbReference type="Pfam" id="PF07993">
    <property type="entry name" value="NAD_binding_4"/>
    <property type="match status" value="1"/>
</dbReference>
<dbReference type="InterPro" id="IPR013120">
    <property type="entry name" value="FAR_NAD-bd"/>
</dbReference>
<gene>
    <name evidence="2" type="ORF">WJX68_23435</name>
</gene>
<feature type="domain" description="Thioester reductase (TE)" evidence="1">
    <location>
        <begin position="7"/>
        <end position="243"/>
    </location>
</feature>
<evidence type="ECO:0000259" key="1">
    <source>
        <dbReference type="Pfam" id="PF07993"/>
    </source>
</evidence>
<dbReference type="EMBL" id="JBBJUP010000025">
    <property type="protein sequence ID" value="MEJ8281907.1"/>
    <property type="molecule type" value="Genomic_DNA"/>
</dbReference>
<reference evidence="2 3" key="1">
    <citation type="submission" date="2024-03" db="EMBL/GenBank/DDBJ databases">
        <title>Draft genome sequence of Pseudonocardia sp. DW16-2.</title>
        <authorList>
            <person name="Duangmal K."/>
        </authorList>
    </citation>
    <scope>NUCLEOTIDE SEQUENCE [LARGE SCALE GENOMIC DNA]</scope>
    <source>
        <strain evidence="2 3">DW16-2</strain>
    </source>
</reference>
<dbReference type="PANTHER" id="PTHR11011">
    <property type="entry name" value="MALE STERILITY PROTEIN 2-RELATED"/>
    <property type="match status" value="1"/>
</dbReference>
<name>A0ABU8TD64_9PSEU</name>
<protein>
    <submittedName>
        <fullName evidence="2">SDR family oxidoreductase</fullName>
    </submittedName>
</protein>
<dbReference type="InterPro" id="IPR026055">
    <property type="entry name" value="FAR"/>
</dbReference>
<dbReference type="InterPro" id="IPR036291">
    <property type="entry name" value="NAD(P)-bd_dom_sf"/>
</dbReference>
<accession>A0ABU8TD64</accession>
<dbReference type="Gene3D" id="3.40.50.720">
    <property type="entry name" value="NAD(P)-binding Rossmann-like Domain"/>
    <property type="match status" value="1"/>
</dbReference>
<keyword evidence="3" id="KW-1185">Reference proteome</keyword>
<evidence type="ECO:0000313" key="2">
    <source>
        <dbReference type="EMBL" id="MEJ8281907.1"/>
    </source>
</evidence>
<dbReference type="Proteomes" id="UP001364211">
    <property type="component" value="Unassembled WGS sequence"/>
</dbReference>
<dbReference type="CDD" id="cd05263">
    <property type="entry name" value="MupV_like_SDR_e"/>
    <property type="match status" value="1"/>
</dbReference>
<proteinExistence type="predicted"/>
<evidence type="ECO:0000313" key="3">
    <source>
        <dbReference type="Proteomes" id="UP001364211"/>
    </source>
</evidence>
<organism evidence="2 3">
    <name type="scientific">Pseudonocardia spirodelae</name>
    <dbReference type="NCBI Taxonomy" id="3133431"/>
    <lineage>
        <taxon>Bacteria</taxon>
        <taxon>Bacillati</taxon>
        <taxon>Actinomycetota</taxon>
        <taxon>Actinomycetes</taxon>
        <taxon>Pseudonocardiales</taxon>
        <taxon>Pseudonocardiaceae</taxon>
        <taxon>Pseudonocardia</taxon>
    </lineage>
</organism>
<dbReference type="SUPFAM" id="SSF51735">
    <property type="entry name" value="NAD(P)-binding Rossmann-fold domains"/>
    <property type="match status" value="1"/>
</dbReference>
<dbReference type="RefSeq" id="WP_340294784.1">
    <property type="nucleotide sequence ID" value="NZ_JBBJUP010000025.1"/>
</dbReference>
<comment type="caution">
    <text evidence="2">The sequence shown here is derived from an EMBL/GenBank/DDBJ whole genome shotgun (WGS) entry which is preliminary data.</text>
</comment>
<sequence>MGVVLFTGFPGFLGSALLPRTLRRAPDARAVALVQAKFLDQARSTLARIERESPEIAGRTDLVTGDITADGLGLDPAERERLLAGPLEIFHLAAVYDLSVPADVAWAVNVEGTRQVVRLAESAPGLVRLQYVSTCYVSGRHDGVFAETDLELGQPFANHYDHTKHEAERVVAAARDAGLPVSVYRPSIVVGDSVTGTTSKFDGPYYVLQLLARQGRTAFMPLPGAAARTQFNLVPSDYVVDAIAALAGHAPAVNRTFALAQPEPPTVTRMCEVFADRLGKRLRAVPMPVGLAAFSIDHVPGVGRLFKVPSSTLEYLTHPTRYDTAATTAMLGGLGVHCPSFDDHVDAMVRFFLANPQVGTAAMV</sequence>